<dbReference type="InterPro" id="IPR017871">
    <property type="entry name" value="ABC_transporter-like_CS"/>
</dbReference>
<dbReference type="PANTHER" id="PTHR24221:SF248">
    <property type="entry name" value="ABC TRANSPORTER TRANSMEMBRANE REGION"/>
    <property type="match status" value="1"/>
</dbReference>
<dbReference type="InterPro" id="IPR047957">
    <property type="entry name" value="ABC_AprD-like_6TM"/>
</dbReference>
<dbReference type="GO" id="GO:0140359">
    <property type="term" value="F:ABC-type transporter activity"/>
    <property type="evidence" value="ECO:0007669"/>
    <property type="project" value="InterPro"/>
</dbReference>
<dbReference type="GO" id="GO:0005886">
    <property type="term" value="C:plasma membrane"/>
    <property type="evidence" value="ECO:0007669"/>
    <property type="project" value="UniProtKB-SubCell"/>
</dbReference>
<dbReference type="InterPro" id="IPR027417">
    <property type="entry name" value="P-loop_NTPase"/>
</dbReference>
<protein>
    <submittedName>
        <fullName evidence="13">ATP-binding cassette, subfamily C, LapB</fullName>
    </submittedName>
</protein>
<dbReference type="SUPFAM" id="SSF52540">
    <property type="entry name" value="P-loop containing nucleoside triphosphate hydrolases"/>
    <property type="match status" value="1"/>
</dbReference>
<dbReference type="InterPro" id="IPR011527">
    <property type="entry name" value="ABC1_TM_dom"/>
</dbReference>
<dbReference type="RefSeq" id="WP_076398826.1">
    <property type="nucleotide sequence ID" value="NZ_FTOA01000001.1"/>
</dbReference>
<dbReference type="STRING" id="80876.SAMN05421779_101786"/>
<evidence type="ECO:0000313" key="13">
    <source>
        <dbReference type="EMBL" id="SIS42314.1"/>
    </source>
</evidence>
<gene>
    <name evidence="13" type="ORF">SAMN05421779_101786</name>
</gene>
<evidence type="ECO:0000313" key="14">
    <source>
        <dbReference type="Proteomes" id="UP000185678"/>
    </source>
</evidence>
<feature type="transmembrane region" description="Helical" evidence="10">
    <location>
        <begin position="178"/>
        <end position="195"/>
    </location>
</feature>
<evidence type="ECO:0000256" key="10">
    <source>
        <dbReference type="SAM" id="Phobius"/>
    </source>
</evidence>
<evidence type="ECO:0000256" key="8">
    <source>
        <dbReference type="ARBA" id="ARBA00023136"/>
    </source>
</evidence>
<accession>A0A1N7IZ36</accession>
<dbReference type="PANTHER" id="PTHR24221">
    <property type="entry name" value="ATP-BINDING CASSETTE SUB-FAMILY B"/>
    <property type="match status" value="1"/>
</dbReference>
<dbReference type="GO" id="GO:0005524">
    <property type="term" value="F:ATP binding"/>
    <property type="evidence" value="ECO:0007669"/>
    <property type="project" value="UniProtKB-KW"/>
</dbReference>
<dbReference type="Gene3D" id="1.20.1560.10">
    <property type="entry name" value="ABC transporter type 1, transmembrane domain"/>
    <property type="match status" value="1"/>
</dbReference>
<dbReference type="InterPro" id="IPR003439">
    <property type="entry name" value="ABC_transporter-like_ATP-bd"/>
</dbReference>
<dbReference type="InterPro" id="IPR036640">
    <property type="entry name" value="ABC1_TM_sf"/>
</dbReference>
<dbReference type="SMART" id="SM00382">
    <property type="entry name" value="AAA"/>
    <property type="match status" value="1"/>
</dbReference>
<dbReference type="PROSITE" id="PS50893">
    <property type="entry name" value="ABC_TRANSPORTER_2"/>
    <property type="match status" value="1"/>
</dbReference>
<dbReference type="GO" id="GO:0016887">
    <property type="term" value="F:ATP hydrolysis activity"/>
    <property type="evidence" value="ECO:0007669"/>
    <property type="project" value="InterPro"/>
</dbReference>
<feature type="transmembrane region" description="Helical" evidence="10">
    <location>
        <begin position="153"/>
        <end position="172"/>
    </location>
</feature>
<keyword evidence="6 13" id="KW-0067">ATP-binding</keyword>
<dbReference type="InterPro" id="IPR039421">
    <property type="entry name" value="Type_1_exporter"/>
</dbReference>
<reference evidence="13 14" key="1">
    <citation type="submission" date="2017-01" db="EMBL/GenBank/DDBJ databases">
        <authorList>
            <person name="Mah S.A."/>
            <person name="Swanson W.J."/>
            <person name="Moy G.W."/>
            <person name="Vacquier V.D."/>
        </authorList>
    </citation>
    <scope>NUCLEOTIDE SEQUENCE [LARGE SCALE GENOMIC DNA]</scope>
    <source>
        <strain evidence="13 14">DSM 11589</strain>
    </source>
</reference>
<dbReference type="Proteomes" id="UP000185678">
    <property type="component" value="Unassembled WGS sequence"/>
</dbReference>
<dbReference type="PROSITE" id="PS50929">
    <property type="entry name" value="ABC_TM1F"/>
    <property type="match status" value="1"/>
</dbReference>
<comment type="subcellular location">
    <subcellularLocation>
        <location evidence="1">Cell membrane</location>
        <topology evidence="1">Multi-pass membrane protein</topology>
    </subcellularLocation>
</comment>
<feature type="region of interest" description="Disordered" evidence="9">
    <location>
        <begin position="584"/>
        <end position="610"/>
    </location>
</feature>
<evidence type="ECO:0000256" key="2">
    <source>
        <dbReference type="ARBA" id="ARBA00022448"/>
    </source>
</evidence>
<evidence type="ECO:0000256" key="9">
    <source>
        <dbReference type="SAM" id="MobiDB-lite"/>
    </source>
</evidence>
<feature type="compositionally biased region" description="Low complexity" evidence="9">
    <location>
        <begin position="584"/>
        <end position="604"/>
    </location>
</feature>
<keyword evidence="7 10" id="KW-1133">Transmembrane helix</keyword>
<evidence type="ECO:0000256" key="4">
    <source>
        <dbReference type="ARBA" id="ARBA00022692"/>
    </source>
</evidence>
<dbReference type="CDD" id="cd18586">
    <property type="entry name" value="ABC_6TM_PrtD_like"/>
    <property type="match status" value="1"/>
</dbReference>
<organism evidence="13 14">
    <name type="scientific">Insolitispirillum peregrinum</name>
    <dbReference type="NCBI Taxonomy" id="80876"/>
    <lineage>
        <taxon>Bacteria</taxon>
        <taxon>Pseudomonadati</taxon>
        <taxon>Pseudomonadota</taxon>
        <taxon>Alphaproteobacteria</taxon>
        <taxon>Rhodospirillales</taxon>
        <taxon>Novispirillaceae</taxon>
        <taxon>Insolitispirillum</taxon>
    </lineage>
</organism>
<evidence type="ECO:0000259" key="12">
    <source>
        <dbReference type="PROSITE" id="PS50929"/>
    </source>
</evidence>
<dbReference type="SUPFAM" id="SSF90123">
    <property type="entry name" value="ABC transporter transmembrane region"/>
    <property type="match status" value="1"/>
</dbReference>
<dbReference type="FunFam" id="3.40.50.300:FF:000299">
    <property type="entry name" value="ABC transporter ATP-binding protein/permease"/>
    <property type="match status" value="1"/>
</dbReference>
<name>A0A1N7IZ36_9PROT</name>
<evidence type="ECO:0000259" key="11">
    <source>
        <dbReference type="PROSITE" id="PS50893"/>
    </source>
</evidence>
<dbReference type="Pfam" id="PF00005">
    <property type="entry name" value="ABC_tran"/>
    <property type="match status" value="1"/>
</dbReference>
<keyword evidence="2" id="KW-0813">Transport</keyword>
<dbReference type="Gene3D" id="3.40.50.300">
    <property type="entry name" value="P-loop containing nucleotide triphosphate hydrolases"/>
    <property type="match status" value="1"/>
</dbReference>
<dbReference type="AlphaFoldDB" id="A0A1N7IZ36"/>
<dbReference type="Pfam" id="PF00664">
    <property type="entry name" value="ABC_membrane"/>
    <property type="match status" value="1"/>
</dbReference>
<keyword evidence="8 10" id="KW-0472">Membrane</keyword>
<sequence>MGNPAPPPHQATPARPASSPFRAAWLAPVLKPLRPLFFEVAGGSLFVNLLALAAPVFVLQVYDRVVYHAGLSTLSGLAIGMALVVAFDFLLRQMRARVMQAVSLALDVKIGRQLFDKVMALPLRTLESRPLGYWQQLFRDLDVVRNTLSGSSAILVFDLPFAILFMALVFIIATPVAWVLLVALCAFLTLAWLSARQVGRSVDKEKANQQSRDALLAETIMGRTTIKALSLGEHLRPIWESKQSDTIHQSVERGTLNDRYVNIGQALTVITSVSMTTVGALAIINQDMTIGGLVAANMLSGRLLSPLNQLVGAWKTYSGFRQSIERLNGLFLSPQDNTSSHLTMPRPKGVLTLEKVSFRYRPDGKPVIDELALEITPGGITTIMGRNGCGKSTLLKIMLGLYPCAQGRVLLDGADISQFTRRELANWIGYVPQESVLFAGSIRDNIAQGKPGASDEDILSAAQAAGVHQFVIDMPDGYATNVGEAGGLLSGGMRQRIAIARALVGQPPVLLMDEPSGSLDRQAEEQLRHTLSELAKSRSVVIVSHSPVLLQGSRTLVVMEGGKILCAGPTAEVMRFLAAQQQAKAQQAAAATAPPATQGATPPATEGPKA</sequence>
<evidence type="ECO:0000256" key="7">
    <source>
        <dbReference type="ARBA" id="ARBA00022989"/>
    </source>
</evidence>
<feature type="transmembrane region" description="Helical" evidence="10">
    <location>
        <begin position="36"/>
        <end position="59"/>
    </location>
</feature>
<proteinExistence type="predicted"/>
<keyword evidence="5" id="KW-0547">Nucleotide-binding</keyword>
<evidence type="ECO:0000256" key="6">
    <source>
        <dbReference type="ARBA" id="ARBA00022840"/>
    </source>
</evidence>
<evidence type="ECO:0000256" key="1">
    <source>
        <dbReference type="ARBA" id="ARBA00004651"/>
    </source>
</evidence>
<keyword evidence="4 10" id="KW-0812">Transmembrane</keyword>
<dbReference type="InterPro" id="IPR003593">
    <property type="entry name" value="AAA+_ATPase"/>
</dbReference>
<evidence type="ECO:0000256" key="3">
    <source>
        <dbReference type="ARBA" id="ARBA00022475"/>
    </source>
</evidence>
<keyword evidence="3" id="KW-1003">Cell membrane</keyword>
<dbReference type="OrthoDB" id="5288404at2"/>
<evidence type="ECO:0000256" key="5">
    <source>
        <dbReference type="ARBA" id="ARBA00022741"/>
    </source>
</evidence>
<dbReference type="GO" id="GO:0034040">
    <property type="term" value="F:ATPase-coupled lipid transmembrane transporter activity"/>
    <property type="evidence" value="ECO:0007669"/>
    <property type="project" value="TreeGrafter"/>
</dbReference>
<feature type="domain" description="ABC transmembrane type-1" evidence="12">
    <location>
        <begin position="44"/>
        <end position="319"/>
    </location>
</feature>
<dbReference type="EMBL" id="FTOA01000001">
    <property type="protein sequence ID" value="SIS42314.1"/>
    <property type="molecule type" value="Genomic_DNA"/>
</dbReference>
<feature type="domain" description="ABC transporter" evidence="11">
    <location>
        <begin position="351"/>
        <end position="586"/>
    </location>
</feature>
<feature type="transmembrane region" description="Helical" evidence="10">
    <location>
        <begin position="65"/>
        <end position="91"/>
    </location>
</feature>
<dbReference type="PROSITE" id="PS00211">
    <property type="entry name" value="ABC_TRANSPORTER_1"/>
    <property type="match status" value="1"/>
</dbReference>
<keyword evidence="14" id="KW-1185">Reference proteome</keyword>